<sequence length="82" mass="8967">MGQRRGPALRLDRSPQRAGQRAGDQTPTRSPKRHYFGPLTSARKVPETQPYTPPPPPNSSGHASSLPQTPTPNSDPKDLNEE</sequence>
<dbReference type="EMBL" id="VBQZ03000001">
    <property type="protein sequence ID" value="MXQ79459.1"/>
    <property type="molecule type" value="Genomic_DNA"/>
</dbReference>
<dbReference type="Proteomes" id="UP000322234">
    <property type="component" value="Unassembled WGS sequence"/>
</dbReference>
<dbReference type="AlphaFoldDB" id="A0A6B0QPB3"/>
<gene>
    <name evidence="2" type="ORF">E5288_WYG000589</name>
</gene>
<keyword evidence="3" id="KW-1185">Reference proteome</keyword>
<comment type="caution">
    <text evidence="2">The sequence shown here is derived from an EMBL/GenBank/DDBJ whole genome shotgun (WGS) entry which is preliminary data.</text>
</comment>
<accession>A0A6B0QPB3</accession>
<proteinExistence type="predicted"/>
<evidence type="ECO:0000256" key="1">
    <source>
        <dbReference type="SAM" id="MobiDB-lite"/>
    </source>
</evidence>
<evidence type="ECO:0000313" key="2">
    <source>
        <dbReference type="EMBL" id="MXQ79459.1"/>
    </source>
</evidence>
<organism evidence="2 3">
    <name type="scientific">Bos mutus</name>
    <name type="common">wild yak</name>
    <dbReference type="NCBI Taxonomy" id="72004"/>
    <lineage>
        <taxon>Eukaryota</taxon>
        <taxon>Metazoa</taxon>
        <taxon>Chordata</taxon>
        <taxon>Craniata</taxon>
        <taxon>Vertebrata</taxon>
        <taxon>Euteleostomi</taxon>
        <taxon>Mammalia</taxon>
        <taxon>Eutheria</taxon>
        <taxon>Laurasiatheria</taxon>
        <taxon>Artiodactyla</taxon>
        <taxon>Ruminantia</taxon>
        <taxon>Pecora</taxon>
        <taxon>Bovidae</taxon>
        <taxon>Bovinae</taxon>
        <taxon>Bos</taxon>
    </lineage>
</organism>
<protein>
    <submittedName>
        <fullName evidence="2">Uncharacterized protein</fullName>
    </submittedName>
</protein>
<evidence type="ECO:0000313" key="3">
    <source>
        <dbReference type="Proteomes" id="UP000322234"/>
    </source>
</evidence>
<feature type="region of interest" description="Disordered" evidence="1">
    <location>
        <begin position="1"/>
        <end position="82"/>
    </location>
</feature>
<reference evidence="2" key="1">
    <citation type="submission" date="2019-10" db="EMBL/GenBank/DDBJ databases">
        <title>The sequence and de novo assembly of the wild yak genome.</title>
        <authorList>
            <person name="Liu Y."/>
        </authorList>
    </citation>
    <scope>NUCLEOTIDE SEQUENCE [LARGE SCALE GENOMIC DNA]</scope>
    <source>
        <strain evidence="2">WY2019</strain>
    </source>
</reference>
<name>A0A6B0QPB3_9CETA</name>
<feature type="compositionally biased region" description="Polar residues" evidence="1">
    <location>
        <begin position="59"/>
        <end position="74"/>
    </location>
</feature>